<dbReference type="Proteomes" id="UP001353858">
    <property type="component" value="Unassembled WGS sequence"/>
</dbReference>
<evidence type="ECO:0000256" key="1">
    <source>
        <dbReference type="SAM" id="Coils"/>
    </source>
</evidence>
<keyword evidence="3" id="KW-1185">Reference proteome</keyword>
<comment type="caution">
    <text evidence="2">The sequence shown here is derived from an EMBL/GenBank/DDBJ whole genome shotgun (WGS) entry which is preliminary data.</text>
</comment>
<proteinExistence type="predicted"/>
<protein>
    <submittedName>
        <fullName evidence="2">Uncharacterized protein</fullName>
    </submittedName>
</protein>
<evidence type="ECO:0000313" key="3">
    <source>
        <dbReference type="Proteomes" id="UP001353858"/>
    </source>
</evidence>
<evidence type="ECO:0000313" key="2">
    <source>
        <dbReference type="EMBL" id="KAK4875255.1"/>
    </source>
</evidence>
<keyword evidence="1" id="KW-0175">Coiled coil</keyword>
<gene>
    <name evidence="2" type="ORF">RN001_011677</name>
</gene>
<organism evidence="2 3">
    <name type="scientific">Aquatica leii</name>
    <dbReference type="NCBI Taxonomy" id="1421715"/>
    <lineage>
        <taxon>Eukaryota</taxon>
        <taxon>Metazoa</taxon>
        <taxon>Ecdysozoa</taxon>
        <taxon>Arthropoda</taxon>
        <taxon>Hexapoda</taxon>
        <taxon>Insecta</taxon>
        <taxon>Pterygota</taxon>
        <taxon>Neoptera</taxon>
        <taxon>Endopterygota</taxon>
        <taxon>Coleoptera</taxon>
        <taxon>Polyphaga</taxon>
        <taxon>Elateriformia</taxon>
        <taxon>Elateroidea</taxon>
        <taxon>Lampyridae</taxon>
        <taxon>Luciolinae</taxon>
        <taxon>Aquatica</taxon>
    </lineage>
</organism>
<feature type="coiled-coil region" evidence="1">
    <location>
        <begin position="28"/>
        <end position="72"/>
    </location>
</feature>
<accession>A0AAN7Q0Y5</accession>
<dbReference type="AlphaFoldDB" id="A0AAN7Q0Y5"/>
<name>A0AAN7Q0Y5_9COLE</name>
<reference evidence="3" key="1">
    <citation type="submission" date="2023-01" db="EMBL/GenBank/DDBJ databases">
        <title>Key to firefly adult light organ development and bioluminescence: homeobox transcription factors regulate luciferase expression and transportation to peroxisome.</title>
        <authorList>
            <person name="Fu X."/>
        </authorList>
    </citation>
    <scope>NUCLEOTIDE SEQUENCE [LARGE SCALE GENOMIC DNA]</scope>
</reference>
<sequence>MFCCLFCNNFDMVSMFFKILKEKSEGRYAICGEKNKSIEEKIENLERRVEVMEREKRRKNLVIREMEGQERREERKKQLDKLFKNLLGFEKGIRDAIKLASGLILVTLDSVEVKLQILKKKGKLRRTRIFIDEDTTPVERQVQKNIRMEERKLKEEGKRTKIGFMKLWVEGEKMHWNVKENKLKRREPKKLKTKK</sequence>
<dbReference type="EMBL" id="JARPUR010000005">
    <property type="protein sequence ID" value="KAK4875255.1"/>
    <property type="molecule type" value="Genomic_DNA"/>
</dbReference>